<dbReference type="Gene3D" id="3.40.50.150">
    <property type="entry name" value="Vaccinia Virus protein VP39"/>
    <property type="match status" value="1"/>
</dbReference>
<dbReference type="GeneID" id="36548549"/>
<dbReference type="PROSITE" id="PS51679">
    <property type="entry name" value="SAM_MT_C5"/>
    <property type="match status" value="1"/>
</dbReference>
<dbReference type="EC" id="2.1.1.37" evidence="1"/>
<dbReference type="GO" id="GO:0044027">
    <property type="term" value="P:negative regulation of gene expression via chromosomal CpG island methylation"/>
    <property type="evidence" value="ECO:0007669"/>
    <property type="project" value="TreeGrafter"/>
</dbReference>
<dbReference type="GO" id="GO:0003677">
    <property type="term" value="F:DNA binding"/>
    <property type="evidence" value="ECO:0007669"/>
    <property type="project" value="TreeGrafter"/>
</dbReference>
<proteinExistence type="inferred from homology"/>
<comment type="caution">
    <text evidence="7">The sequence shown here is derived from an EMBL/GenBank/DDBJ whole genome shotgun (WGS) entry which is preliminary data.</text>
</comment>
<dbReference type="AlphaFoldDB" id="A0A2I1DA67"/>
<protein>
    <recommendedName>
        <fullName evidence="1">DNA (cytosine-5-)-methyltransferase</fullName>
        <ecNumber evidence="1">2.1.1.37</ecNumber>
    </recommendedName>
</protein>
<reference evidence="7" key="1">
    <citation type="submission" date="2016-12" db="EMBL/GenBank/DDBJ databases">
        <title>The genomes of Aspergillus section Nigri reveals drivers in fungal speciation.</title>
        <authorList>
            <consortium name="DOE Joint Genome Institute"/>
            <person name="Vesth T.C."/>
            <person name="Nybo J."/>
            <person name="Theobald S."/>
            <person name="Brandl J."/>
            <person name="Frisvad J.C."/>
            <person name="Nielsen K.F."/>
            <person name="Lyhne E.K."/>
            <person name="Kogle M.E."/>
            <person name="Kuo A."/>
            <person name="Riley R."/>
            <person name="Clum A."/>
            <person name="Nolan M."/>
            <person name="Lipzen A."/>
            <person name="Salamov A."/>
            <person name="Henrissat B."/>
            <person name="Wiebenga A."/>
            <person name="De vries R.P."/>
            <person name="Grigoriev I.V."/>
            <person name="Mortensen U.H."/>
            <person name="Andersen M.R."/>
            <person name="Baker S.E."/>
        </authorList>
    </citation>
    <scope>NUCLEOTIDE SEQUENCE</scope>
    <source>
        <strain evidence="7">IBT 28561</strain>
    </source>
</reference>
<evidence type="ECO:0000313" key="8">
    <source>
        <dbReference type="Proteomes" id="UP000234254"/>
    </source>
</evidence>
<dbReference type="PANTHER" id="PTHR10629">
    <property type="entry name" value="CYTOSINE-SPECIFIC METHYLTRANSFERASE"/>
    <property type="match status" value="1"/>
</dbReference>
<dbReference type="GO" id="GO:0003886">
    <property type="term" value="F:DNA (cytosine-5-)-methyltransferase activity"/>
    <property type="evidence" value="ECO:0007669"/>
    <property type="project" value="UniProtKB-EC"/>
</dbReference>
<feature type="active site" evidence="5">
    <location>
        <position position="379"/>
    </location>
</feature>
<keyword evidence="8" id="KW-1185">Reference proteome</keyword>
<dbReference type="PANTHER" id="PTHR10629:SF52">
    <property type="entry name" value="DNA (CYTOSINE-5)-METHYLTRANSFERASE 1"/>
    <property type="match status" value="1"/>
</dbReference>
<evidence type="ECO:0000256" key="1">
    <source>
        <dbReference type="ARBA" id="ARBA00011975"/>
    </source>
</evidence>
<evidence type="ECO:0000256" key="2">
    <source>
        <dbReference type="ARBA" id="ARBA00022603"/>
    </source>
</evidence>
<dbReference type="SUPFAM" id="SSF53335">
    <property type="entry name" value="S-adenosyl-L-methionine-dependent methyltransferases"/>
    <property type="match status" value="1"/>
</dbReference>
<feature type="compositionally biased region" description="Low complexity" evidence="6">
    <location>
        <begin position="17"/>
        <end position="33"/>
    </location>
</feature>
<dbReference type="Pfam" id="PF00145">
    <property type="entry name" value="DNA_methylase"/>
    <property type="match status" value="2"/>
</dbReference>
<comment type="similarity">
    <text evidence="5">Belongs to the class I-like SAM-binding methyltransferase superfamily. C5-methyltransferase family.</text>
</comment>
<dbReference type="InterPro" id="IPR050390">
    <property type="entry name" value="C5-Methyltransferase"/>
</dbReference>
<gene>
    <name evidence="7" type="ORF">P168DRAFT_325586</name>
</gene>
<dbReference type="InterPro" id="IPR001525">
    <property type="entry name" value="C5_MeTfrase"/>
</dbReference>
<dbReference type="Proteomes" id="UP000234254">
    <property type="component" value="Unassembled WGS sequence"/>
</dbReference>
<evidence type="ECO:0000256" key="4">
    <source>
        <dbReference type="ARBA" id="ARBA00022691"/>
    </source>
</evidence>
<name>A0A2I1DA67_ASPC2</name>
<dbReference type="RefSeq" id="XP_024695357.1">
    <property type="nucleotide sequence ID" value="XM_024841025.1"/>
</dbReference>
<dbReference type="InterPro" id="IPR031303">
    <property type="entry name" value="C5_meth_CS"/>
</dbReference>
<dbReference type="VEuPathDB" id="FungiDB:P168DRAFT_325586"/>
<sequence>MTDDVEIPPTGNRRRSLTTTSTDSSDSSCTLDSVTVDNDPDRFYCIDLTGAVDQWDETTARPADIIDLTNDAEINDGDYLTDGSFQRLLERWTLEVEPEIPAPPQRHATHELCHDGIIYREGQSVELQDGTFLRITTTLEEDASGAKYLLGRRLIRTTAHKGTYIPKRQDELIWIANETADVALDDVKRFVRIHFTNNCYLDQDWGQIPGALLCRLKEIPEADNDVSVEYLSFDEADEGYRIEPAALRQAWRGHTEPFGSALAPAPAPAPAAPAPRNPVIILDPPPVVIDLDAEDLKPEAQENRQYTFGDGFCGGGGVSCGARQAGLQVKWAFDKWLPAITTYGLNFETAECEQSDVFSFLTNGYEFLKVDVSHGSPPCQTFSAAHTIACETDDANSACIFSCADLIRRCRPRVHTMEETSGLFERHRDTFYRIIQDFVEVGYSVHWKVLNCMDYGVPQSRRRLIILASGPGETLPQIPGPTHGLPGSGLHPYTTINQVIEGIPRGASDHDVIKAEERMMRWGPRAQYDANQQARTITTGGGDNNYHPSGRRGFTNREFACLQTFPLEYRFGRHEVRKQIGNAVPPMLAKALFGAVVESLKRTDERESSWGCLFSAS</sequence>
<evidence type="ECO:0000256" key="3">
    <source>
        <dbReference type="ARBA" id="ARBA00022679"/>
    </source>
</evidence>
<dbReference type="EMBL" id="MSFM01000003">
    <property type="protein sequence ID" value="PKY06763.1"/>
    <property type="molecule type" value="Genomic_DNA"/>
</dbReference>
<organism evidence="7 8">
    <name type="scientific">Aspergillus campestris (strain IBT 28561)</name>
    <dbReference type="NCBI Taxonomy" id="1392248"/>
    <lineage>
        <taxon>Eukaryota</taxon>
        <taxon>Fungi</taxon>
        <taxon>Dikarya</taxon>
        <taxon>Ascomycota</taxon>
        <taxon>Pezizomycotina</taxon>
        <taxon>Eurotiomycetes</taxon>
        <taxon>Eurotiomycetidae</taxon>
        <taxon>Eurotiales</taxon>
        <taxon>Aspergillaceae</taxon>
        <taxon>Aspergillus</taxon>
        <taxon>Aspergillus subgen. Circumdati</taxon>
    </lineage>
</organism>
<dbReference type="PRINTS" id="PR00105">
    <property type="entry name" value="C5METTRFRASE"/>
</dbReference>
<keyword evidence="2 5" id="KW-0489">Methyltransferase</keyword>
<feature type="region of interest" description="Disordered" evidence="6">
    <location>
        <begin position="1"/>
        <end position="33"/>
    </location>
</feature>
<accession>A0A2I1DA67</accession>
<evidence type="ECO:0000313" key="7">
    <source>
        <dbReference type="EMBL" id="PKY06763.1"/>
    </source>
</evidence>
<keyword evidence="3 5" id="KW-0808">Transferase</keyword>
<dbReference type="GO" id="GO:0032259">
    <property type="term" value="P:methylation"/>
    <property type="evidence" value="ECO:0007669"/>
    <property type="project" value="UniProtKB-KW"/>
</dbReference>
<keyword evidence="4 5" id="KW-0949">S-adenosyl-L-methionine</keyword>
<dbReference type="PROSITE" id="PS00095">
    <property type="entry name" value="C5_MTASE_2"/>
    <property type="match status" value="1"/>
</dbReference>
<dbReference type="Gene3D" id="3.90.120.10">
    <property type="entry name" value="DNA Methylase, subunit A, domain 2"/>
    <property type="match status" value="1"/>
</dbReference>
<dbReference type="GO" id="GO:0005634">
    <property type="term" value="C:nucleus"/>
    <property type="evidence" value="ECO:0007669"/>
    <property type="project" value="TreeGrafter"/>
</dbReference>
<dbReference type="OrthoDB" id="414133at2759"/>
<evidence type="ECO:0000256" key="5">
    <source>
        <dbReference type="PROSITE-ProRule" id="PRU01016"/>
    </source>
</evidence>
<evidence type="ECO:0000256" key="6">
    <source>
        <dbReference type="SAM" id="MobiDB-lite"/>
    </source>
</evidence>
<dbReference type="InterPro" id="IPR029063">
    <property type="entry name" value="SAM-dependent_MTases_sf"/>
</dbReference>